<keyword evidence="5 11" id="KW-0812">Transmembrane</keyword>
<dbReference type="InterPro" id="IPR039426">
    <property type="entry name" value="TonB-dep_rcpt-like"/>
</dbReference>
<keyword evidence="10 11" id="KW-0998">Cell outer membrane</keyword>
<dbReference type="InterPro" id="IPR036942">
    <property type="entry name" value="Beta-barrel_TonB_sf"/>
</dbReference>
<sequence length="753" mass="81306">MSPRHPSPTRFRAAALTLIPAAGLALLGAASAAHGAGQSAPADAAALQAAAEAVPAAAPAPAQVIVNGSRASDMDARRQSTAGKQIYGREELDRNGDSNLGDILKRLPGVTMGGRPGRGGEIRMRGLGSGYTQVLLNGERAPAGFSMDSLSPDQVERIEVMRGPVAEHSTRAIAGTINIVLRDGYQQRDVQLKLTDTIEQGRHAPNVALTLPGKVGGLSYLLSASLFDNHQQDRSATRNVDTRADGSVAKDQALQEQSGRQARGIHLTPRLSYKFEGGDTLNFQPFLMASRSDADATSRLAQSVGAVAPEYATAQTQSRASSTFLRGFGNWVHKMAGASKLDVKFGFGNGRSDSDSRRSQYDGAGLLLDRFVDTDATRDRSANTGGKYTTPLGQGHLLAAGWDAEWNRREQSRVSLDNGVAQFADSGDNLKADTRRFAGFVQDEWDITPQWSAYFGLRWEGIRATSARGGADVANQSRVWSPLLHAVWRIPGSEKDQVRMSLTHSYRAPSLADLIALPSLSRLNSATRPDRTGNPNLKPELARGIDVAYEHYLGRSGIVSVSGFVRNIEQLMRRETTLQDTPTGPRWVSTPTNIGKARTSGIELEAKFQLVELLENAPAIDIRSNYSRFWSNVEGIPGPNNRLDQQAKQTANIGLDYRMKDWPLTVGGSFNWSPGSVVQTSATESVDGGAKRTLDLYGLWKFDARTQLRIAASNLLARDYDSGRVVTTNGLAQASDTSAPTHVAWSIKLETKF</sequence>
<dbReference type="CDD" id="cd01347">
    <property type="entry name" value="ligand_gated_channel"/>
    <property type="match status" value="1"/>
</dbReference>
<evidence type="ECO:0000256" key="1">
    <source>
        <dbReference type="ARBA" id="ARBA00004571"/>
    </source>
</evidence>
<evidence type="ECO:0000256" key="5">
    <source>
        <dbReference type="ARBA" id="ARBA00022692"/>
    </source>
</evidence>
<evidence type="ECO:0000256" key="10">
    <source>
        <dbReference type="ARBA" id="ARBA00023237"/>
    </source>
</evidence>
<evidence type="ECO:0000256" key="13">
    <source>
        <dbReference type="SAM" id="MobiDB-lite"/>
    </source>
</evidence>
<dbReference type="PANTHER" id="PTHR30069">
    <property type="entry name" value="TONB-DEPENDENT OUTER MEMBRANE RECEPTOR"/>
    <property type="match status" value="1"/>
</dbReference>
<dbReference type="PANTHER" id="PTHR30069:SF29">
    <property type="entry name" value="HEMOGLOBIN AND HEMOGLOBIN-HAPTOGLOBIN-BINDING PROTEIN 1-RELATED"/>
    <property type="match status" value="1"/>
</dbReference>
<evidence type="ECO:0000259" key="15">
    <source>
        <dbReference type="Pfam" id="PF00593"/>
    </source>
</evidence>
<gene>
    <name evidence="17" type="ORF">OIK44_08895</name>
</gene>
<organism evidence="17 18">
    <name type="scientific">Janthinobacterium fluminis</name>
    <dbReference type="NCBI Taxonomy" id="2987524"/>
    <lineage>
        <taxon>Bacteria</taxon>
        <taxon>Pseudomonadati</taxon>
        <taxon>Pseudomonadota</taxon>
        <taxon>Betaproteobacteria</taxon>
        <taxon>Burkholderiales</taxon>
        <taxon>Oxalobacteraceae</taxon>
        <taxon>Janthinobacterium</taxon>
    </lineage>
</organism>
<feature type="domain" description="TonB-dependent receptor plug" evidence="16">
    <location>
        <begin position="78"/>
        <end position="175"/>
    </location>
</feature>
<evidence type="ECO:0000256" key="6">
    <source>
        <dbReference type="ARBA" id="ARBA00022729"/>
    </source>
</evidence>
<evidence type="ECO:0000256" key="14">
    <source>
        <dbReference type="SAM" id="SignalP"/>
    </source>
</evidence>
<evidence type="ECO:0000313" key="18">
    <source>
        <dbReference type="Proteomes" id="UP001221208"/>
    </source>
</evidence>
<keyword evidence="7 12" id="KW-0798">TonB box</keyword>
<keyword evidence="3 11" id="KW-0813">Transport</keyword>
<dbReference type="SUPFAM" id="SSF56935">
    <property type="entry name" value="Porins"/>
    <property type="match status" value="1"/>
</dbReference>
<evidence type="ECO:0000313" key="17">
    <source>
        <dbReference type="EMBL" id="MDC8757701.1"/>
    </source>
</evidence>
<reference evidence="17 18" key="1">
    <citation type="submission" date="2022-10" db="EMBL/GenBank/DDBJ databases">
        <title>Janthinobacterium sp. hw3 Genome sequencing.</title>
        <authorList>
            <person name="Park S."/>
        </authorList>
    </citation>
    <scope>NUCLEOTIDE SEQUENCE [LARGE SCALE GENOMIC DNA]</scope>
    <source>
        <strain evidence="18">hw3</strain>
    </source>
</reference>
<dbReference type="Proteomes" id="UP001221208">
    <property type="component" value="Unassembled WGS sequence"/>
</dbReference>
<feature type="region of interest" description="Disordered" evidence="13">
    <location>
        <begin position="232"/>
        <end position="262"/>
    </location>
</feature>
<keyword evidence="4 11" id="KW-1134">Transmembrane beta strand</keyword>
<dbReference type="EMBL" id="JAQQXR010000003">
    <property type="protein sequence ID" value="MDC8757701.1"/>
    <property type="molecule type" value="Genomic_DNA"/>
</dbReference>
<dbReference type="InterPro" id="IPR000531">
    <property type="entry name" value="Beta-barrel_TonB"/>
</dbReference>
<accession>A0ABT5JYZ2</accession>
<dbReference type="Pfam" id="PF00593">
    <property type="entry name" value="TonB_dep_Rec_b-barrel"/>
    <property type="match status" value="1"/>
</dbReference>
<feature type="compositionally biased region" description="Basic and acidic residues" evidence="13">
    <location>
        <begin position="232"/>
        <end position="244"/>
    </location>
</feature>
<proteinExistence type="inferred from homology"/>
<protein>
    <submittedName>
        <fullName evidence="17">TonB-dependent receptor</fullName>
    </submittedName>
</protein>
<evidence type="ECO:0000256" key="7">
    <source>
        <dbReference type="ARBA" id="ARBA00023077"/>
    </source>
</evidence>
<evidence type="ECO:0000256" key="9">
    <source>
        <dbReference type="ARBA" id="ARBA00023170"/>
    </source>
</evidence>
<dbReference type="Gene3D" id="2.170.130.10">
    <property type="entry name" value="TonB-dependent receptor, plug domain"/>
    <property type="match status" value="1"/>
</dbReference>
<evidence type="ECO:0000259" key="16">
    <source>
        <dbReference type="Pfam" id="PF07715"/>
    </source>
</evidence>
<dbReference type="PROSITE" id="PS52016">
    <property type="entry name" value="TONB_DEPENDENT_REC_3"/>
    <property type="match status" value="1"/>
</dbReference>
<evidence type="ECO:0000256" key="2">
    <source>
        <dbReference type="ARBA" id="ARBA00009810"/>
    </source>
</evidence>
<keyword evidence="6 14" id="KW-0732">Signal</keyword>
<comment type="subcellular location">
    <subcellularLocation>
        <location evidence="1 11">Cell outer membrane</location>
        <topology evidence="1 11">Multi-pass membrane protein</topology>
    </subcellularLocation>
</comment>
<name>A0ABT5JYZ2_9BURK</name>
<dbReference type="InterPro" id="IPR012910">
    <property type="entry name" value="Plug_dom"/>
</dbReference>
<evidence type="ECO:0000256" key="8">
    <source>
        <dbReference type="ARBA" id="ARBA00023136"/>
    </source>
</evidence>
<dbReference type="Pfam" id="PF07715">
    <property type="entry name" value="Plug"/>
    <property type="match status" value="1"/>
</dbReference>
<feature type="domain" description="TonB-dependent receptor-like beta-barrel" evidence="15">
    <location>
        <begin position="319"/>
        <end position="715"/>
    </location>
</feature>
<evidence type="ECO:0000256" key="4">
    <source>
        <dbReference type="ARBA" id="ARBA00022452"/>
    </source>
</evidence>
<comment type="caution">
    <text evidence="17">The sequence shown here is derived from an EMBL/GenBank/DDBJ whole genome shotgun (WGS) entry which is preliminary data.</text>
</comment>
<evidence type="ECO:0000256" key="11">
    <source>
        <dbReference type="PROSITE-ProRule" id="PRU01360"/>
    </source>
</evidence>
<evidence type="ECO:0000256" key="12">
    <source>
        <dbReference type="RuleBase" id="RU003357"/>
    </source>
</evidence>
<keyword evidence="18" id="KW-1185">Reference proteome</keyword>
<dbReference type="RefSeq" id="WP_273670383.1">
    <property type="nucleotide sequence ID" value="NZ_JAQQXR010000003.1"/>
</dbReference>
<evidence type="ECO:0000256" key="3">
    <source>
        <dbReference type="ARBA" id="ARBA00022448"/>
    </source>
</evidence>
<keyword evidence="8 11" id="KW-0472">Membrane</keyword>
<comment type="similarity">
    <text evidence="2 11 12">Belongs to the TonB-dependent receptor family.</text>
</comment>
<feature type="signal peptide" evidence="14">
    <location>
        <begin position="1"/>
        <end position="35"/>
    </location>
</feature>
<dbReference type="InterPro" id="IPR037066">
    <property type="entry name" value="Plug_dom_sf"/>
</dbReference>
<feature type="chain" id="PRO_5046350875" evidence="14">
    <location>
        <begin position="36"/>
        <end position="753"/>
    </location>
</feature>
<keyword evidence="9 17" id="KW-0675">Receptor</keyword>
<dbReference type="Gene3D" id="2.40.170.20">
    <property type="entry name" value="TonB-dependent receptor, beta-barrel domain"/>
    <property type="match status" value="1"/>
</dbReference>